<evidence type="ECO:0000256" key="3">
    <source>
        <dbReference type="ARBA" id="ARBA00022695"/>
    </source>
</evidence>
<dbReference type="Gene3D" id="3.90.550.10">
    <property type="entry name" value="Spore Coat Polysaccharide Biosynthesis Protein SpsA, Chain A"/>
    <property type="match status" value="1"/>
</dbReference>
<comment type="catalytic activity">
    <reaction evidence="4">
        <text>N-acetyl-alpha-D-glucosamine 1-phosphate + UTP + H(+) = UDP-N-acetyl-alpha-D-glucosamine + diphosphate</text>
        <dbReference type="Rhea" id="RHEA:13509"/>
        <dbReference type="ChEBI" id="CHEBI:15378"/>
        <dbReference type="ChEBI" id="CHEBI:33019"/>
        <dbReference type="ChEBI" id="CHEBI:46398"/>
        <dbReference type="ChEBI" id="CHEBI:57705"/>
        <dbReference type="ChEBI" id="CHEBI:57776"/>
        <dbReference type="EC" id="2.7.7.23"/>
    </reaction>
</comment>
<protein>
    <recommendedName>
        <fullName evidence="1">UDP-N-acetylglucosamine diphosphorylase</fullName>
        <ecNumber evidence="1">2.7.7.23</ecNumber>
    </recommendedName>
</protein>
<organism evidence="6">
    <name type="scientific">viral metagenome</name>
    <dbReference type="NCBI Taxonomy" id="1070528"/>
    <lineage>
        <taxon>unclassified sequences</taxon>
        <taxon>metagenomes</taxon>
        <taxon>organismal metagenomes</taxon>
    </lineage>
</organism>
<dbReference type="SUPFAM" id="SSF53448">
    <property type="entry name" value="Nucleotide-diphospho-sugar transferases"/>
    <property type="match status" value="1"/>
</dbReference>
<dbReference type="AlphaFoldDB" id="A0A6C0BTH1"/>
<reference evidence="6" key="1">
    <citation type="journal article" date="2020" name="Nature">
        <title>Giant virus diversity and host interactions through global metagenomics.</title>
        <authorList>
            <person name="Schulz F."/>
            <person name="Roux S."/>
            <person name="Paez-Espino D."/>
            <person name="Jungbluth S."/>
            <person name="Walsh D.A."/>
            <person name="Denef V.J."/>
            <person name="McMahon K.D."/>
            <person name="Konstantinidis K.T."/>
            <person name="Eloe-Fadrosh E.A."/>
            <person name="Kyrpides N.C."/>
            <person name="Woyke T."/>
        </authorList>
    </citation>
    <scope>NUCLEOTIDE SEQUENCE</scope>
    <source>
        <strain evidence="6">GVMAG-M-3300018428-16</strain>
    </source>
</reference>
<dbReference type="GO" id="GO:0003977">
    <property type="term" value="F:UDP-N-acetylglucosamine diphosphorylase activity"/>
    <property type="evidence" value="ECO:0007669"/>
    <property type="project" value="UniProtKB-EC"/>
</dbReference>
<evidence type="ECO:0000256" key="4">
    <source>
        <dbReference type="ARBA" id="ARBA00048493"/>
    </source>
</evidence>
<feature type="domain" description="Nucleotidyl transferase" evidence="5">
    <location>
        <begin position="12"/>
        <end position="212"/>
    </location>
</feature>
<proteinExistence type="predicted"/>
<keyword evidence="2" id="KW-0808">Transferase</keyword>
<evidence type="ECO:0000259" key="5">
    <source>
        <dbReference type="Pfam" id="PF00483"/>
    </source>
</evidence>
<accession>A0A6C0BTH1</accession>
<evidence type="ECO:0000256" key="2">
    <source>
        <dbReference type="ARBA" id="ARBA00022679"/>
    </source>
</evidence>
<dbReference type="EC" id="2.7.7.23" evidence="1"/>
<dbReference type="InterPro" id="IPR029044">
    <property type="entry name" value="Nucleotide-diphossugar_trans"/>
</dbReference>
<dbReference type="EMBL" id="MN739234">
    <property type="protein sequence ID" value="QHS94869.1"/>
    <property type="molecule type" value="Genomic_DNA"/>
</dbReference>
<evidence type="ECO:0000313" key="6">
    <source>
        <dbReference type="EMBL" id="QHS94869.1"/>
    </source>
</evidence>
<dbReference type="PANTHER" id="PTHR43584:SF3">
    <property type="entry name" value="BIFUNCTIONAL PROTEIN GLMU"/>
    <property type="match status" value="1"/>
</dbReference>
<evidence type="ECO:0000256" key="1">
    <source>
        <dbReference type="ARBA" id="ARBA00012457"/>
    </source>
</evidence>
<dbReference type="Pfam" id="PF00483">
    <property type="entry name" value="NTP_transferase"/>
    <property type="match status" value="1"/>
</dbReference>
<dbReference type="PANTHER" id="PTHR43584">
    <property type="entry name" value="NUCLEOTIDYL TRANSFERASE"/>
    <property type="match status" value="1"/>
</dbReference>
<dbReference type="InterPro" id="IPR050065">
    <property type="entry name" value="GlmU-like"/>
</dbReference>
<keyword evidence="3" id="KW-0548">Nucleotidyltransferase</keyword>
<name>A0A6C0BTH1_9ZZZZ</name>
<dbReference type="InterPro" id="IPR005835">
    <property type="entry name" value="NTP_transferase_dom"/>
</dbReference>
<sequence>MNTIIEKQKIIIIMAGGNGTRMKSSLPKVLHKVDGIPMIVKIIHEALLLSPRKIFIVVGRHRLLIENNIKEHIDITNIHFVDQLNPLGTGHAIMTCRKYLIKYNYSDVLILSGDVPCITSNTMNKMFRNMHKCKIAVFEKENPHGYGRIITKNSKFVKIVEELDASNEEKKVNIVNCGLYCFDSVTLCKYLPFLKNNNKKGEYYLTDIIEIIKKYEQINIDMYNIPLVKYIEVTGVNTPEELSEINKYVETLKLAY</sequence>
<dbReference type="CDD" id="cd02540">
    <property type="entry name" value="GT2_GlmU_N_bac"/>
    <property type="match status" value="1"/>
</dbReference>